<name>A0AAV7NE60_PLEWA</name>
<keyword evidence="2" id="KW-1185">Reference proteome</keyword>
<dbReference type="Proteomes" id="UP001066276">
    <property type="component" value="Chromosome 8"/>
</dbReference>
<dbReference type="EMBL" id="JANPWB010000012">
    <property type="protein sequence ID" value="KAJ1113454.1"/>
    <property type="molecule type" value="Genomic_DNA"/>
</dbReference>
<evidence type="ECO:0000313" key="1">
    <source>
        <dbReference type="EMBL" id="KAJ1113454.1"/>
    </source>
</evidence>
<organism evidence="1 2">
    <name type="scientific">Pleurodeles waltl</name>
    <name type="common">Iberian ribbed newt</name>
    <dbReference type="NCBI Taxonomy" id="8319"/>
    <lineage>
        <taxon>Eukaryota</taxon>
        <taxon>Metazoa</taxon>
        <taxon>Chordata</taxon>
        <taxon>Craniata</taxon>
        <taxon>Vertebrata</taxon>
        <taxon>Euteleostomi</taxon>
        <taxon>Amphibia</taxon>
        <taxon>Batrachia</taxon>
        <taxon>Caudata</taxon>
        <taxon>Salamandroidea</taxon>
        <taxon>Salamandridae</taxon>
        <taxon>Pleurodelinae</taxon>
        <taxon>Pleurodeles</taxon>
    </lineage>
</organism>
<gene>
    <name evidence="1" type="ORF">NDU88_001699</name>
</gene>
<sequence>MVHAGALGVHQKARFVPGAKLECAHSGSSFLGVLGTLDGVRCAHATPNLLRCAVNPGKKRCAVKSARGTPIPLGYASEFWEPQRALFQSAKASLCSQKNTLLEKRFIVTRERSQGGIPPKQHSSC</sequence>
<evidence type="ECO:0000313" key="2">
    <source>
        <dbReference type="Proteomes" id="UP001066276"/>
    </source>
</evidence>
<protein>
    <submittedName>
        <fullName evidence="1">Uncharacterized protein</fullName>
    </submittedName>
</protein>
<comment type="caution">
    <text evidence="1">The sequence shown here is derived from an EMBL/GenBank/DDBJ whole genome shotgun (WGS) entry which is preliminary data.</text>
</comment>
<reference evidence="1" key="1">
    <citation type="journal article" date="2022" name="bioRxiv">
        <title>Sequencing and chromosome-scale assembly of the giantPleurodeles waltlgenome.</title>
        <authorList>
            <person name="Brown T."/>
            <person name="Elewa A."/>
            <person name="Iarovenko S."/>
            <person name="Subramanian E."/>
            <person name="Araus A.J."/>
            <person name="Petzold A."/>
            <person name="Susuki M."/>
            <person name="Suzuki K.-i.T."/>
            <person name="Hayashi T."/>
            <person name="Toyoda A."/>
            <person name="Oliveira C."/>
            <person name="Osipova E."/>
            <person name="Leigh N.D."/>
            <person name="Simon A."/>
            <person name="Yun M.H."/>
        </authorList>
    </citation>
    <scope>NUCLEOTIDE SEQUENCE</scope>
    <source>
        <strain evidence="1">20211129_DDA</strain>
        <tissue evidence="1">Liver</tissue>
    </source>
</reference>
<dbReference type="AlphaFoldDB" id="A0AAV7NE60"/>
<accession>A0AAV7NE60</accession>
<proteinExistence type="predicted"/>